<evidence type="ECO:0000259" key="3">
    <source>
        <dbReference type="Pfam" id="PF01494"/>
    </source>
</evidence>
<evidence type="ECO:0000313" key="5">
    <source>
        <dbReference type="Proteomes" id="UP000614047"/>
    </source>
</evidence>
<reference evidence="4" key="1">
    <citation type="submission" date="2020-11" db="EMBL/GenBank/DDBJ databases">
        <title>Sequencing the genomes of 1000 actinobacteria strains.</title>
        <authorList>
            <person name="Klenk H.-P."/>
        </authorList>
    </citation>
    <scope>NUCLEOTIDE SEQUENCE</scope>
    <source>
        <strain evidence="4">DSM 43175</strain>
    </source>
</reference>
<dbReference type="PRINTS" id="PR00420">
    <property type="entry name" value="RNGMNOXGNASE"/>
</dbReference>
<dbReference type="Gene3D" id="3.50.50.60">
    <property type="entry name" value="FAD/NAD(P)-binding domain"/>
    <property type="match status" value="1"/>
</dbReference>
<evidence type="ECO:0000256" key="2">
    <source>
        <dbReference type="ARBA" id="ARBA00023033"/>
    </source>
</evidence>
<dbReference type="Pfam" id="PF01494">
    <property type="entry name" value="FAD_binding_3"/>
    <property type="match status" value="1"/>
</dbReference>
<dbReference type="InterPro" id="IPR036188">
    <property type="entry name" value="FAD/NAD-bd_sf"/>
</dbReference>
<name>A0A931DHA5_9ACTN</name>
<organism evidence="4 5">
    <name type="scientific">Actinomadura viridis</name>
    <dbReference type="NCBI Taxonomy" id="58110"/>
    <lineage>
        <taxon>Bacteria</taxon>
        <taxon>Bacillati</taxon>
        <taxon>Actinomycetota</taxon>
        <taxon>Actinomycetes</taxon>
        <taxon>Streptosporangiales</taxon>
        <taxon>Thermomonosporaceae</taxon>
        <taxon>Actinomadura</taxon>
    </lineage>
</organism>
<accession>A0A931DHA5</accession>
<evidence type="ECO:0000256" key="1">
    <source>
        <dbReference type="ARBA" id="ARBA00023002"/>
    </source>
</evidence>
<evidence type="ECO:0000313" key="4">
    <source>
        <dbReference type="EMBL" id="MBG6087541.1"/>
    </source>
</evidence>
<keyword evidence="2" id="KW-0503">Monooxygenase</keyword>
<gene>
    <name evidence="4" type="ORF">IW256_001654</name>
</gene>
<dbReference type="InterPro" id="IPR050493">
    <property type="entry name" value="FAD-dep_Monooxygenase_BioMet"/>
</dbReference>
<dbReference type="PANTHER" id="PTHR13789">
    <property type="entry name" value="MONOOXYGENASE"/>
    <property type="match status" value="1"/>
</dbReference>
<dbReference type="InterPro" id="IPR002938">
    <property type="entry name" value="FAD-bd"/>
</dbReference>
<feature type="domain" description="FAD-binding" evidence="3">
    <location>
        <begin position="6"/>
        <end position="345"/>
    </location>
</feature>
<comment type="caution">
    <text evidence="4">The sequence shown here is derived from an EMBL/GenBank/DDBJ whole genome shotgun (WGS) entry which is preliminary data.</text>
</comment>
<dbReference type="EMBL" id="JADOUA010000001">
    <property type="protein sequence ID" value="MBG6087541.1"/>
    <property type="molecule type" value="Genomic_DNA"/>
</dbReference>
<dbReference type="GO" id="GO:0004497">
    <property type="term" value="F:monooxygenase activity"/>
    <property type="evidence" value="ECO:0007669"/>
    <property type="project" value="UniProtKB-KW"/>
</dbReference>
<dbReference type="SUPFAM" id="SSF51905">
    <property type="entry name" value="FAD/NAD(P)-binding domain"/>
    <property type="match status" value="1"/>
</dbReference>
<dbReference type="GO" id="GO:0071949">
    <property type="term" value="F:FAD binding"/>
    <property type="evidence" value="ECO:0007669"/>
    <property type="project" value="InterPro"/>
</dbReference>
<keyword evidence="5" id="KW-1185">Reference proteome</keyword>
<proteinExistence type="predicted"/>
<dbReference type="PANTHER" id="PTHR13789:SF309">
    <property type="entry name" value="PUTATIVE (AFU_ORTHOLOGUE AFUA_6G14510)-RELATED"/>
    <property type="match status" value="1"/>
</dbReference>
<sequence>MTVRTALVIGGGIAGPVTAMALRRAGIEPVVHEAYASTADGVGAMLTVAPNGLAALDVVGAGEAVRAAGQPITDSVLTDGRGRPIGVMRGLEGLPPGRALSRPDLYRVLHELATAEGIRIEYGKRLVDAREDAGGVTARFADGTEASADLLVGADGIRSVVRTLIDPGAPGPAHVPLLNVGATADVVVDAAPDTAYFAFGKRAFLGYWTQPDGTTTWFGNIPHEEPMTYAQAQEVPAGEWHRRLGEIYADDRPGRELVENTPPGRLAVLGTVEIMPKVPRWHRGRMVLVGDAVHAPSPSSGQGASLAAESAVELARCLRDLPEVPDAFAAYERLRRERVQKVAARAARTNNSKTLGPAGLAMMKLMMPLATRTFLSPERTLGPEHRFRIDWGAPVDAAPAGAR</sequence>
<dbReference type="RefSeq" id="WP_231403703.1">
    <property type="nucleotide sequence ID" value="NZ_BAABES010000024.1"/>
</dbReference>
<keyword evidence="1" id="KW-0560">Oxidoreductase</keyword>
<dbReference type="Proteomes" id="UP000614047">
    <property type="component" value="Unassembled WGS sequence"/>
</dbReference>
<protein>
    <submittedName>
        <fullName evidence="4">2-polyprenyl-6-methoxyphenol hydroxylase-like FAD-dependent oxidoreductase</fullName>
    </submittedName>
</protein>
<dbReference type="AlphaFoldDB" id="A0A931DHA5"/>